<sequence>MRFSAQNCRGRYKKAGFTERRIVNILKLVDSGMKVDDLYRQRGISVPLAAIGNQSTVVCNPMMLNH</sequence>
<evidence type="ECO:0000313" key="1">
    <source>
        <dbReference type="EMBL" id="AFH94769.1"/>
    </source>
</evidence>
<dbReference type="HOGENOM" id="CLU_2827806_0_0_6"/>
<accession>A0A140NMS6</accession>
<dbReference type="KEGG" id="psi:S70_14710"/>
<name>A0A140NMS6_PROSM</name>
<dbReference type="OrthoDB" id="9774685at2"/>
<reference evidence="1 2" key="1">
    <citation type="journal article" date="2012" name="J. Bacteriol.">
        <title>Complete Genome Sequence of Providencia stuartii Clinical Isolate MRSN 2154.</title>
        <authorList>
            <person name="Clifford R.J."/>
            <person name="Hang J."/>
            <person name="Riley M.C."/>
            <person name="Onmus-Leone F."/>
            <person name="Kuschner R.A."/>
            <person name="Lesho E.P."/>
            <person name="Waterman P.E."/>
        </authorList>
    </citation>
    <scope>NUCLEOTIDE SEQUENCE [LARGE SCALE GENOMIC DNA]</scope>
    <source>
        <strain evidence="1 2">MRSN 2154</strain>
    </source>
</reference>
<reference evidence="2" key="2">
    <citation type="submission" date="2012-04" db="EMBL/GenBank/DDBJ databases">
        <title>Complete genome sequence of Providencia stuartii clinical isolate MRSN 2154.</title>
        <authorList>
            <person name="Clifford R.J."/>
            <person name="Hang J."/>
            <person name="Riley M.C."/>
            <person name="Onmus-Leone F."/>
            <person name="Kuschner R.A."/>
            <person name="Lesho E.P."/>
            <person name="Waterman P.E."/>
        </authorList>
    </citation>
    <scope>NUCLEOTIDE SEQUENCE [LARGE SCALE GENOMIC DNA]</scope>
    <source>
        <strain evidence="2">MRSN 2154</strain>
    </source>
</reference>
<evidence type="ECO:0000313" key="2">
    <source>
        <dbReference type="Proteomes" id="UP000005012"/>
    </source>
</evidence>
<dbReference type="PATRIC" id="fig|1157951.4.peg.2960"/>
<dbReference type="Proteomes" id="UP000005012">
    <property type="component" value="Chromosome"/>
</dbReference>
<dbReference type="EMBL" id="CP003488">
    <property type="protein sequence ID" value="AFH94769.1"/>
    <property type="molecule type" value="Genomic_DNA"/>
</dbReference>
<protein>
    <submittedName>
        <fullName evidence="1">Transposase</fullName>
    </submittedName>
</protein>
<gene>
    <name evidence="1" type="ordered locus">S70_14710</name>
</gene>
<proteinExistence type="predicted"/>
<dbReference type="AlphaFoldDB" id="A0A140NMS6"/>
<organism evidence="1 2">
    <name type="scientific">Providencia stuartii (strain MRSN 2154)</name>
    <dbReference type="NCBI Taxonomy" id="1157951"/>
    <lineage>
        <taxon>Bacteria</taxon>
        <taxon>Pseudomonadati</taxon>
        <taxon>Pseudomonadota</taxon>
        <taxon>Gammaproteobacteria</taxon>
        <taxon>Enterobacterales</taxon>
        <taxon>Morganellaceae</taxon>
        <taxon>Providencia</taxon>
    </lineage>
</organism>